<dbReference type="Proteomes" id="UP000887576">
    <property type="component" value="Unplaced"/>
</dbReference>
<organism evidence="1 2">
    <name type="scientific">Panagrolaimus sp. JU765</name>
    <dbReference type="NCBI Taxonomy" id="591449"/>
    <lineage>
        <taxon>Eukaryota</taxon>
        <taxon>Metazoa</taxon>
        <taxon>Ecdysozoa</taxon>
        <taxon>Nematoda</taxon>
        <taxon>Chromadorea</taxon>
        <taxon>Rhabditida</taxon>
        <taxon>Tylenchina</taxon>
        <taxon>Panagrolaimomorpha</taxon>
        <taxon>Panagrolaimoidea</taxon>
        <taxon>Panagrolaimidae</taxon>
        <taxon>Panagrolaimus</taxon>
    </lineage>
</organism>
<name>A0AC34QP88_9BILA</name>
<reference evidence="2" key="1">
    <citation type="submission" date="2022-11" db="UniProtKB">
        <authorList>
            <consortium name="WormBaseParasite"/>
        </authorList>
    </citation>
    <scope>IDENTIFICATION</scope>
</reference>
<protein>
    <submittedName>
        <fullName evidence="2">Uridine kinase</fullName>
    </submittedName>
</protein>
<evidence type="ECO:0000313" key="1">
    <source>
        <dbReference type="Proteomes" id="UP000887576"/>
    </source>
</evidence>
<accession>A0AC34QP88</accession>
<sequence>MSHFNLEFVKSGQMAPYGSIKTRTLRRDPYLIGVSGGTASGKTTVCQEIIKNLGDTRKRVVIISQDSFYRNLLPEEMKMAASGDFNFDHPQAFDDALFKQVLTDLKAGLPVQIPHYNFVTHSRDAEKATTVSNVDVILVEGILVFYDQEIREIFDMRIFVDTDSDIRLARRVQRDLTERGRKIEQVLHQYTTLVKPAFDEFCFQTKKYADIIIPRGAENFVAIELLVQRIHEILRSPRSSSSNSLDSVDDRKISDIENELPGANGDAPLISIHPH</sequence>
<proteinExistence type="predicted"/>
<dbReference type="WBParaSite" id="JU765_v2.g18185.t1">
    <property type="protein sequence ID" value="JU765_v2.g18185.t1"/>
    <property type="gene ID" value="JU765_v2.g18185"/>
</dbReference>
<evidence type="ECO:0000313" key="2">
    <source>
        <dbReference type="WBParaSite" id="JU765_v2.g18185.t1"/>
    </source>
</evidence>